<dbReference type="RefSeq" id="WP_107046084.1">
    <property type="nucleotide sequence ID" value="NZ_CP110126.1"/>
</dbReference>
<protein>
    <submittedName>
        <fullName evidence="1">HmuY family protein</fullName>
    </submittedName>
</protein>
<evidence type="ECO:0000313" key="2">
    <source>
        <dbReference type="Proteomes" id="UP001284033"/>
    </source>
</evidence>
<dbReference type="Pfam" id="PF14064">
    <property type="entry name" value="HmuY"/>
    <property type="match status" value="1"/>
</dbReference>
<reference evidence="1" key="1">
    <citation type="submission" date="2023-01" db="EMBL/GenBank/DDBJ databases">
        <title>Genome-based studies on antimicrobial resistance profiles of Riemerella anatipestifer in China, 1994 to 2021.</title>
        <authorList>
            <person name="Yang Z."/>
            <person name="Zhu D."/>
        </authorList>
    </citation>
    <scope>NUCLEOTIDE SEQUENCE</scope>
    <source>
        <strain evidence="1">RCAD1218</strain>
    </source>
</reference>
<dbReference type="CDD" id="cd12105">
    <property type="entry name" value="HmuY"/>
    <property type="match status" value="1"/>
</dbReference>
<comment type="caution">
    <text evidence="1">The sequence shown here is derived from an EMBL/GenBank/DDBJ whole genome shotgun (WGS) entry which is preliminary data.</text>
</comment>
<gene>
    <name evidence="1" type="ORF">PG303_09830</name>
</gene>
<organism evidence="1 2">
    <name type="scientific">Riemerella anatipestifer</name>
    <name type="common">Moraxella anatipestifer</name>
    <dbReference type="NCBI Taxonomy" id="34085"/>
    <lineage>
        <taxon>Bacteria</taxon>
        <taxon>Pseudomonadati</taxon>
        <taxon>Bacteroidota</taxon>
        <taxon>Flavobacteriia</taxon>
        <taxon>Flavobacteriales</taxon>
        <taxon>Weeksellaceae</taxon>
        <taxon>Riemerella</taxon>
    </lineage>
</organism>
<dbReference type="InterPro" id="IPR025921">
    <property type="entry name" value="HmuY"/>
</dbReference>
<proteinExistence type="predicted"/>
<accession>A0AAP6LLA2</accession>
<dbReference type="EMBL" id="JAQZHK010000010">
    <property type="protein sequence ID" value="MDY3513508.1"/>
    <property type="molecule type" value="Genomic_DNA"/>
</dbReference>
<name>A0AAP6LLA2_RIEAN</name>
<dbReference type="Proteomes" id="UP001284033">
    <property type="component" value="Unassembled WGS sequence"/>
</dbReference>
<dbReference type="AlphaFoldDB" id="A0AAP6LLA2"/>
<sequence length="210" mass="23023">MKKILLGFLTVATMLSCSKDRDEVVAENPEASVKVQTVSDLYVPSRMSKDYDPQKYILFNLKDAKEVASEKLDTTEWDIGFNGTTIIVNGGSARKGKGGGLVLDKAYADVKEAPADTEFKGDELKEGKLTLAIPTGSNNGWYTYDMSTHTIMPIKGRTILIKTADAKYAKIQIKSYYKGAPDNPGAGNTNMGYYTFSYSYQTSGSKVFSK</sequence>
<evidence type="ECO:0000313" key="1">
    <source>
        <dbReference type="EMBL" id="MDY3513508.1"/>
    </source>
</evidence>
<dbReference type="PROSITE" id="PS51257">
    <property type="entry name" value="PROKAR_LIPOPROTEIN"/>
    <property type="match status" value="1"/>
</dbReference>